<sequence>MILENYISSIFDQISEAQDYSQVETIIISSVNCLKDKKYVVRDYVDELKKKIENLSPLNLNSTQFSCFRYALIYLRNYVDFSGEIIKM</sequence>
<evidence type="ECO:0000313" key="2">
    <source>
        <dbReference type="Proteomes" id="UP000249754"/>
    </source>
</evidence>
<dbReference type="AlphaFoldDB" id="A0A327S4X0"/>
<accession>A0A327S4X0</accession>
<gene>
    <name evidence="1" type="ORF">LY11_04763</name>
</gene>
<comment type="caution">
    <text evidence="1">The sequence shown here is derived from an EMBL/GenBank/DDBJ whole genome shotgun (WGS) entry which is preliminary data.</text>
</comment>
<protein>
    <submittedName>
        <fullName evidence="1">Uncharacterized protein</fullName>
    </submittedName>
</protein>
<organism evidence="1 2">
    <name type="scientific">Pedobacter cryoconitis</name>
    <dbReference type="NCBI Taxonomy" id="188932"/>
    <lineage>
        <taxon>Bacteria</taxon>
        <taxon>Pseudomonadati</taxon>
        <taxon>Bacteroidota</taxon>
        <taxon>Sphingobacteriia</taxon>
        <taxon>Sphingobacteriales</taxon>
        <taxon>Sphingobacteriaceae</taxon>
        <taxon>Pedobacter</taxon>
    </lineage>
</organism>
<proteinExistence type="predicted"/>
<name>A0A327S4X0_9SPHI</name>
<reference evidence="1 2" key="1">
    <citation type="submission" date="2018-06" db="EMBL/GenBank/DDBJ databases">
        <title>Genomic Encyclopedia of Archaeal and Bacterial Type Strains, Phase II (KMG-II): from individual species to whole genera.</title>
        <authorList>
            <person name="Goeker M."/>
        </authorList>
    </citation>
    <scope>NUCLEOTIDE SEQUENCE [LARGE SCALE GENOMIC DNA]</scope>
    <source>
        <strain evidence="1 2">DSM 14825</strain>
    </source>
</reference>
<evidence type="ECO:0000313" key="1">
    <source>
        <dbReference type="EMBL" id="RAJ22623.1"/>
    </source>
</evidence>
<dbReference type="EMBL" id="QLLR01000037">
    <property type="protein sequence ID" value="RAJ22623.1"/>
    <property type="molecule type" value="Genomic_DNA"/>
</dbReference>
<dbReference type="Proteomes" id="UP000249754">
    <property type="component" value="Unassembled WGS sequence"/>
</dbReference>